<sequence length="260" mass="26856">MKLLKPVVCAVGLAFSGIVSAGPILIINGADQTSEVHTTAAVTNNLTFLHEAVGNTVTVSNHLLADLSGYAQVWDVRFFNGAALDAGSFNTYQNYLSNGGGLFLMGENSGFMARNNSILSLIDLLGGGSVGFQGNCQSNQVVHAPFDGPNAVSQVSYNAAGCFDGTGAGQWITSTANGAQGSGLAFSVGTLANAMAGSLTTILDVNFMMNQFDLPNSQELTKNLITYVGDQTEPTPVPAPASFLLLAAGLLGLRLSRKTA</sequence>
<keyword evidence="1" id="KW-0732">Signal</keyword>
<feature type="chain" id="PRO_5045412604" evidence="1">
    <location>
        <begin position="22"/>
        <end position="260"/>
    </location>
</feature>
<gene>
    <name evidence="2" type="ORF">QWF21_10560</name>
</gene>
<evidence type="ECO:0000313" key="2">
    <source>
        <dbReference type="EMBL" id="MEE2024689.1"/>
    </source>
</evidence>
<dbReference type="RefSeq" id="WP_330088017.1">
    <property type="nucleotide sequence ID" value="NZ_JAUGZK010000007.1"/>
</dbReference>
<evidence type="ECO:0000313" key="3">
    <source>
        <dbReference type="Proteomes" id="UP001339167"/>
    </source>
</evidence>
<name>A0ABU7JG69_9GAMM</name>
<comment type="caution">
    <text evidence="2">The sequence shown here is derived from an EMBL/GenBank/DDBJ whole genome shotgun (WGS) entry which is preliminary data.</text>
</comment>
<keyword evidence="3" id="KW-1185">Reference proteome</keyword>
<reference evidence="2 3" key="1">
    <citation type="submission" date="2023-06" db="EMBL/GenBank/DDBJ databases">
        <title>Alkalimonas sp., MEB004 an alkaliphilic bacterium isolated from Lonar Lake, India.</title>
        <authorList>
            <person name="Joshi A."/>
            <person name="Thite S."/>
        </authorList>
    </citation>
    <scope>NUCLEOTIDE SEQUENCE [LARGE SCALE GENOMIC DNA]</scope>
    <source>
        <strain evidence="2 3">MEB004</strain>
    </source>
</reference>
<dbReference type="EMBL" id="JAUGZK010000007">
    <property type="protein sequence ID" value="MEE2024689.1"/>
    <property type="molecule type" value="Genomic_DNA"/>
</dbReference>
<dbReference type="Proteomes" id="UP001339167">
    <property type="component" value="Unassembled WGS sequence"/>
</dbReference>
<accession>A0ABU7JG69</accession>
<organism evidence="2 3">
    <name type="scientific">Alkalimonas mucilaginosa</name>
    <dbReference type="NCBI Taxonomy" id="3057676"/>
    <lineage>
        <taxon>Bacteria</taxon>
        <taxon>Pseudomonadati</taxon>
        <taxon>Pseudomonadota</taxon>
        <taxon>Gammaproteobacteria</taxon>
        <taxon>Alkalimonas</taxon>
    </lineage>
</organism>
<proteinExistence type="predicted"/>
<protein>
    <submittedName>
        <fullName evidence="2">PEP-CTERM sorting domain-containing protein</fullName>
    </submittedName>
</protein>
<feature type="signal peptide" evidence="1">
    <location>
        <begin position="1"/>
        <end position="21"/>
    </location>
</feature>
<evidence type="ECO:0000256" key="1">
    <source>
        <dbReference type="SAM" id="SignalP"/>
    </source>
</evidence>